<sequence>MDYKLMLIGNNICRPKQWSIWISRQQDRRNLGFEFRQCIKFKIKILNGQTEISVILFLKTRNFEIRFIVSFIHNFCTITNQRFISFPKSNL</sequence>
<proteinExistence type="predicted"/>
<accession>A0AAU9MLJ2</accession>
<keyword evidence="2" id="KW-1185">Reference proteome</keyword>
<dbReference type="Proteomes" id="UP001157418">
    <property type="component" value="Unassembled WGS sequence"/>
</dbReference>
<name>A0AAU9MLJ2_9ASTR</name>
<evidence type="ECO:0000313" key="2">
    <source>
        <dbReference type="Proteomes" id="UP001157418"/>
    </source>
</evidence>
<reference evidence="1 2" key="1">
    <citation type="submission" date="2022-01" db="EMBL/GenBank/DDBJ databases">
        <authorList>
            <person name="Xiong W."/>
            <person name="Schranz E."/>
        </authorList>
    </citation>
    <scope>NUCLEOTIDE SEQUENCE [LARGE SCALE GENOMIC DNA]</scope>
</reference>
<comment type="caution">
    <text evidence="1">The sequence shown here is derived from an EMBL/GenBank/DDBJ whole genome shotgun (WGS) entry which is preliminary data.</text>
</comment>
<dbReference type="EMBL" id="CAKMRJ010002223">
    <property type="protein sequence ID" value="CAH1425523.1"/>
    <property type="molecule type" value="Genomic_DNA"/>
</dbReference>
<dbReference type="AlphaFoldDB" id="A0AAU9MLJ2"/>
<protein>
    <submittedName>
        <fullName evidence="1">Uncharacterized protein</fullName>
    </submittedName>
</protein>
<evidence type="ECO:0000313" key="1">
    <source>
        <dbReference type="EMBL" id="CAH1425523.1"/>
    </source>
</evidence>
<gene>
    <name evidence="1" type="ORF">LVIROSA_LOCUS12660</name>
</gene>
<organism evidence="1 2">
    <name type="scientific">Lactuca virosa</name>
    <dbReference type="NCBI Taxonomy" id="75947"/>
    <lineage>
        <taxon>Eukaryota</taxon>
        <taxon>Viridiplantae</taxon>
        <taxon>Streptophyta</taxon>
        <taxon>Embryophyta</taxon>
        <taxon>Tracheophyta</taxon>
        <taxon>Spermatophyta</taxon>
        <taxon>Magnoliopsida</taxon>
        <taxon>eudicotyledons</taxon>
        <taxon>Gunneridae</taxon>
        <taxon>Pentapetalae</taxon>
        <taxon>asterids</taxon>
        <taxon>campanulids</taxon>
        <taxon>Asterales</taxon>
        <taxon>Asteraceae</taxon>
        <taxon>Cichorioideae</taxon>
        <taxon>Cichorieae</taxon>
        <taxon>Lactucinae</taxon>
        <taxon>Lactuca</taxon>
    </lineage>
</organism>